<reference evidence="1" key="1">
    <citation type="journal article" date="2023" name="Insect Mol. Biol.">
        <title>Genome sequencing provides insights into the evolution of gene families encoding plant cell wall-degrading enzymes in longhorned beetles.</title>
        <authorList>
            <person name="Shin N.R."/>
            <person name="Okamura Y."/>
            <person name="Kirsch R."/>
            <person name="Pauchet Y."/>
        </authorList>
    </citation>
    <scope>NUCLEOTIDE SEQUENCE</scope>
    <source>
        <strain evidence="1">MMC_N1</strain>
    </source>
</reference>
<keyword evidence="2" id="KW-1185">Reference proteome</keyword>
<sequence length="62" mass="7289">MQKLYHPTTGIVKTRVWKKTYLCALYIPYEYFRSNSSAFTGLHNIHCIKFLLTPLERLGSTH</sequence>
<proteinExistence type="predicted"/>
<accession>A0ABQ9J0C7</accession>
<name>A0ABQ9J0C7_9CUCU</name>
<gene>
    <name evidence="1" type="ORF">NQ317_007029</name>
</gene>
<dbReference type="EMBL" id="JAPWTJ010001683">
    <property type="protein sequence ID" value="KAJ8969982.1"/>
    <property type="molecule type" value="Genomic_DNA"/>
</dbReference>
<protein>
    <submittedName>
        <fullName evidence="1">Uncharacterized protein</fullName>
    </submittedName>
</protein>
<comment type="caution">
    <text evidence="1">The sequence shown here is derived from an EMBL/GenBank/DDBJ whole genome shotgun (WGS) entry which is preliminary data.</text>
</comment>
<organism evidence="1 2">
    <name type="scientific">Molorchus minor</name>
    <dbReference type="NCBI Taxonomy" id="1323400"/>
    <lineage>
        <taxon>Eukaryota</taxon>
        <taxon>Metazoa</taxon>
        <taxon>Ecdysozoa</taxon>
        <taxon>Arthropoda</taxon>
        <taxon>Hexapoda</taxon>
        <taxon>Insecta</taxon>
        <taxon>Pterygota</taxon>
        <taxon>Neoptera</taxon>
        <taxon>Endopterygota</taxon>
        <taxon>Coleoptera</taxon>
        <taxon>Polyphaga</taxon>
        <taxon>Cucujiformia</taxon>
        <taxon>Chrysomeloidea</taxon>
        <taxon>Cerambycidae</taxon>
        <taxon>Lamiinae</taxon>
        <taxon>Monochamini</taxon>
        <taxon>Molorchus</taxon>
    </lineage>
</organism>
<evidence type="ECO:0000313" key="1">
    <source>
        <dbReference type="EMBL" id="KAJ8969982.1"/>
    </source>
</evidence>
<evidence type="ECO:0000313" key="2">
    <source>
        <dbReference type="Proteomes" id="UP001162164"/>
    </source>
</evidence>
<dbReference type="Proteomes" id="UP001162164">
    <property type="component" value="Unassembled WGS sequence"/>
</dbReference>